<dbReference type="PANTHER" id="PTHR34568">
    <property type="entry name" value="RRM DOMAIN-CONTAINING PROTEIN"/>
    <property type="match status" value="1"/>
</dbReference>
<organism evidence="3">
    <name type="scientific">Triticum urartu</name>
    <name type="common">Red wild einkorn</name>
    <name type="synonym">Crithodium urartu</name>
    <dbReference type="NCBI Taxonomy" id="4572"/>
    <lineage>
        <taxon>Eukaryota</taxon>
        <taxon>Viridiplantae</taxon>
        <taxon>Streptophyta</taxon>
        <taxon>Embryophyta</taxon>
        <taxon>Tracheophyta</taxon>
        <taxon>Spermatophyta</taxon>
        <taxon>Magnoliopsida</taxon>
        <taxon>Liliopsida</taxon>
        <taxon>Poales</taxon>
        <taxon>Poaceae</taxon>
        <taxon>BOP clade</taxon>
        <taxon>Pooideae</taxon>
        <taxon>Triticodae</taxon>
        <taxon>Triticeae</taxon>
        <taxon>Triticinae</taxon>
        <taxon>Triticum</taxon>
    </lineage>
</organism>
<feature type="region of interest" description="Disordered" evidence="1">
    <location>
        <begin position="312"/>
        <end position="350"/>
    </location>
</feature>
<name>M8AKT7_TRIUA</name>
<evidence type="ECO:0000256" key="1">
    <source>
        <dbReference type="SAM" id="MobiDB-lite"/>
    </source>
</evidence>
<dbReference type="eggNOG" id="ENOG502S4TR">
    <property type="taxonomic scope" value="Eukaryota"/>
</dbReference>
<feature type="compositionally biased region" description="Polar residues" evidence="1">
    <location>
        <begin position="156"/>
        <end position="167"/>
    </location>
</feature>
<feature type="domain" description="AT3G52170-like helix-turn-helix" evidence="2">
    <location>
        <begin position="56"/>
        <end position="105"/>
    </location>
</feature>
<sequence length="395" mass="43232">MQAFARLSSPAASRKVISGVSGAVARPCYRTWRWKAHAAPLSAADPPKGKKREYISKNERKARMKEFIEGYQASNDGRFPTMQMIRQSVGGGHYTIRDVLSEVKYNQIKFPFDKSKAAQLQETAEGAEQSRPEEESGNSSFNSQSFNGNQDEDDTLLSQKDSPAGNTIMENTEASISLDAKEVKLPLYNSEAAQLHETGECAEQSRLEESGSSALNPDDTLLSQKDSAMGTTIIENFNISMGQAGNMIPTVSWVSNQPLGSLESQDSSHYSGEVAKQDSCTAAADANDLTVSKQAEIDSMKTEAPISLELETKSDNGNRQGETEVNKLHSNNVKKFQDPTEPTVSDQTEHDTVIKGNVLHREENPEVEEQGSSKTSLLGSLKSLASGIRNFWRNL</sequence>
<reference evidence="3" key="1">
    <citation type="journal article" date="2013" name="Nature">
        <title>Draft genome of the wheat A-genome progenitor Triticum urartu.</title>
        <authorList>
            <person name="Ling H.Q."/>
            <person name="Zhao S."/>
            <person name="Liu D."/>
            <person name="Wang J."/>
            <person name="Sun H."/>
            <person name="Zhang C."/>
            <person name="Fan H."/>
            <person name="Li D."/>
            <person name="Dong L."/>
            <person name="Tao Y."/>
            <person name="Gao C."/>
            <person name="Wu H."/>
            <person name="Li Y."/>
            <person name="Cui Y."/>
            <person name="Guo X."/>
            <person name="Zheng S."/>
            <person name="Wang B."/>
            <person name="Yu K."/>
            <person name="Liang Q."/>
            <person name="Yang W."/>
            <person name="Lou X."/>
            <person name="Chen J."/>
            <person name="Feng M."/>
            <person name="Jian J."/>
            <person name="Zhang X."/>
            <person name="Luo G."/>
            <person name="Jiang Y."/>
            <person name="Liu J."/>
            <person name="Wang Z."/>
            <person name="Sha Y."/>
            <person name="Zhang B."/>
            <person name="Wu H."/>
            <person name="Tang D."/>
            <person name="Shen Q."/>
            <person name="Xue P."/>
            <person name="Zou S."/>
            <person name="Wang X."/>
            <person name="Liu X."/>
            <person name="Wang F."/>
            <person name="Yang Y."/>
            <person name="An X."/>
            <person name="Dong Z."/>
            <person name="Zhang K."/>
            <person name="Zhang X."/>
            <person name="Luo M.C."/>
            <person name="Dvorak J."/>
            <person name="Tong Y."/>
            <person name="Wang J."/>
            <person name="Yang H."/>
            <person name="Li Z."/>
            <person name="Wang D."/>
            <person name="Zhang A."/>
            <person name="Wang J."/>
        </authorList>
    </citation>
    <scope>NUCLEOTIDE SEQUENCE</scope>
</reference>
<dbReference type="EMBL" id="KD096101">
    <property type="protein sequence ID" value="EMS61434.1"/>
    <property type="molecule type" value="Genomic_DNA"/>
</dbReference>
<dbReference type="OMA" id="TIARSCH"/>
<dbReference type="InterPro" id="IPR058941">
    <property type="entry name" value="HTH_AT3G52170-like"/>
</dbReference>
<dbReference type="Pfam" id="PF25896">
    <property type="entry name" value="HTH_AT3G52170"/>
    <property type="match status" value="1"/>
</dbReference>
<feature type="compositionally biased region" description="Low complexity" evidence="1">
    <location>
        <begin position="137"/>
        <end position="149"/>
    </location>
</feature>
<feature type="region of interest" description="Disordered" evidence="1">
    <location>
        <begin position="119"/>
        <end position="167"/>
    </location>
</feature>
<gene>
    <name evidence="3" type="ORF">TRIUR3_32999</name>
</gene>
<feature type="compositionally biased region" description="Basic and acidic residues" evidence="1">
    <location>
        <begin position="199"/>
        <end position="209"/>
    </location>
</feature>
<dbReference type="AlphaFoldDB" id="M8AKT7"/>
<feature type="compositionally biased region" description="Polar residues" evidence="1">
    <location>
        <begin position="328"/>
        <end position="346"/>
    </location>
</feature>
<evidence type="ECO:0000259" key="2">
    <source>
        <dbReference type="Pfam" id="PF25896"/>
    </source>
</evidence>
<feature type="compositionally biased region" description="Basic and acidic residues" evidence="1">
    <location>
        <begin position="312"/>
        <end position="327"/>
    </location>
</feature>
<dbReference type="PANTHER" id="PTHR34568:SF4">
    <property type="entry name" value="OS02G0638000 PROTEIN"/>
    <property type="match status" value="1"/>
</dbReference>
<proteinExistence type="predicted"/>
<evidence type="ECO:0000313" key="3">
    <source>
        <dbReference type="EMBL" id="EMS61434.1"/>
    </source>
</evidence>
<feature type="region of interest" description="Disordered" evidence="1">
    <location>
        <begin position="199"/>
        <end position="223"/>
    </location>
</feature>
<feature type="compositionally biased region" description="Polar residues" evidence="1">
    <location>
        <begin position="210"/>
        <end position="223"/>
    </location>
</feature>
<protein>
    <recommendedName>
        <fullName evidence="2">AT3G52170-like helix-turn-helix domain-containing protein</fullName>
    </recommendedName>
</protein>
<accession>M8AKT7</accession>
<dbReference type="InterPro" id="IPR058942">
    <property type="entry name" value="AT3G52170-like"/>
</dbReference>